<dbReference type="EMBL" id="CM056741">
    <property type="protein sequence ID" value="KAJ8682666.1"/>
    <property type="molecule type" value="Genomic_DNA"/>
</dbReference>
<evidence type="ECO:0000313" key="2">
    <source>
        <dbReference type="Proteomes" id="UP001239111"/>
    </source>
</evidence>
<sequence length="566" mass="61439">MASRLLKESRTLKVARWMLDHPCCLAIRSQNDESTEKWSDWVAKGDVPPPVVVKPPQFSSRASHHTDAGTRSDQVANRPPYLIVATLQDSAPSADGISALEERVAALIIEDPARGPKTGPTHAAAVPGEGSARTALDTSPREERSPSSLSLRRRKDRAARAARNAAQLQPVDVIASLDNHLHAPPLLNLCAPKFKTPVFFVKYPSSEEMRVDSRRMLALALAYCGEDDEDVDNRVSEAEQELDAFIRENRRRRHNRGRVNRCRGRALARRNRRRREAAREFDQELVALADRLAAPAGHVQEPVQRRPRRPRRRANAVVAAAAVAAECEPRSPELAAVAPGSAHNFSMAPGGGHPQEIGPAAPAHSQGGVGNPVPTPGGAPDGAGYPDVNSPEEEFRRAAAAQYGEAADPLQLGAGPSARGADVNTNAPESVRAYLGVPLRPASRSESRMARADSSQAQGELLYEISADELMQAADQIIDASGMAQHAERQEARPPPEEHDEGIAIEMEPIQDDDDFLSEFLQAMNVPQPSLRMVIRRRPRPDSSNGASPGATDNNEQRPNNHDVSH</sequence>
<accession>A0ACC2PI26</accession>
<dbReference type="Proteomes" id="UP001239111">
    <property type="component" value="Chromosome 1"/>
</dbReference>
<name>A0ACC2PI26_9HYME</name>
<gene>
    <name evidence="1" type="ORF">QAD02_018458</name>
</gene>
<keyword evidence="2" id="KW-1185">Reference proteome</keyword>
<comment type="caution">
    <text evidence="1">The sequence shown here is derived from an EMBL/GenBank/DDBJ whole genome shotgun (WGS) entry which is preliminary data.</text>
</comment>
<protein>
    <submittedName>
        <fullName evidence="1">Uncharacterized protein</fullName>
    </submittedName>
</protein>
<reference evidence="1" key="1">
    <citation type="submission" date="2023-04" db="EMBL/GenBank/DDBJ databases">
        <title>A chromosome-level genome assembly of the parasitoid wasp Eretmocerus hayati.</title>
        <authorList>
            <person name="Zhong Y."/>
            <person name="Liu S."/>
            <person name="Liu Y."/>
        </authorList>
    </citation>
    <scope>NUCLEOTIDE SEQUENCE</scope>
    <source>
        <strain evidence="1">ZJU_SS_LIU_2023</strain>
    </source>
</reference>
<evidence type="ECO:0000313" key="1">
    <source>
        <dbReference type="EMBL" id="KAJ8682666.1"/>
    </source>
</evidence>
<organism evidence="1 2">
    <name type="scientific">Eretmocerus hayati</name>
    <dbReference type="NCBI Taxonomy" id="131215"/>
    <lineage>
        <taxon>Eukaryota</taxon>
        <taxon>Metazoa</taxon>
        <taxon>Ecdysozoa</taxon>
        <taxon>Arthropoda</taxon>
        <taxon>Hexapoda</taxon>
        <taxon>Insecta</taxon>
        <taxon>Pterygota</taxon>
        <taxon>Neoptera</taxon>
        <taxon>Endopterygota</taxon>
        <taxon>Hymenoptera</taxon>
        <taxon>Apocrita</taxon>
        <taxon>Proctotrupomorpha</taxon>
        <taxon>Chalcidoidea</taxon>
        <taxon>Aphelinidae</taxon>
        <taxon>Aphelininae</taxon>
        <taxon>Eretmocerus</taxon>
    </lineage>
</organism>
<proteinExistence type="predicted"/>